<protein>
    <submittedName>
        <fullName evidence="3">Uncharacterized protein</fullName>
    </submittedName>
</protein>
<comment type="caution">
    <text evidence="3">The sequence shown here is derived from an EMBL/GenBank/DDBJ whole genome shotgun (WGS) entry which is preliminary data.</text>
</comment>
<reference evidence="2" key="5">
    <citation type="submission" date="2020-09" db="EMBL/GenBank/DDBJ databases">
        <authorList>
            <person name="Sun Q."/>
            <person name="Ohkuma M."/>
        </authorList>
    </citation>
    <scope>NUCLEOTIDE SEQUENCE</scope>
    <source>
        <strain evidence="2">JCM 4434</strain>
    </source>
</reference>
<evidence type="ECO:0000313" key="4">
    <source>
        <dbReference type="Proteomes" id="UP000037395"/>
    </source>
</evidence>
<feature type="compositionally biased region" description="Basic and acidic residues" evidence="1">
    <location>
        <begin position="261"/>
        <end position="270"/>
    </location>
</feature>
<dbReference type="Proteomes" id="UP000610124">
    <property type="component" value="Unassembled WGS sequence"/>
</dbReference>
<reference evidence="3 4" key="2">
    <citation type="submission" date="2014-07" db="EMBL/GenBank/DDBJ databases">
        <authorList>
            <person name="Zhang J.E."/>
            <person name="Yang H."/>
            <person name="Guo J."/>
            <person name="Deng Z."/>
            <person name="Luo H."/>
            <person name="Luo M."/>
            <person name="Zhao B."/>
        </authorList>
    </citation>
    <scope>NUCLEOTIDE SEQUENCE [LARGE SCALE GENOMIC DNA]</scope>
    <source>
        <strain evidence="3">ATCC 10762</strain>
        <strain evidence="4">ATCC 10762 / DSM 40127 / CCM 3239 / JCM 4008 / LMG 5968 / NBRC 12843 / NCIMB 8234 / A-377</strain>
    </source>
</reference>
<name>A0A1E7NEA2_KITAU</name>
<gene>
    <name evidence="2" type="ORF">GCM10010502_62030</name>
    <name evidence="3" type="ORF">HS99_0017855</name>
</gene>
<dbReference type="OrthoDB" id="4306557at2"/>
<dbReference type="EMBL" id="JPRF03000002">
    <property type="protein sequence ID" value="OEV38975.1"/>
    <property type="molecule type" value="Genomic_DNA"/>
</dbReference>
<evidence type="ECO:0000313" key="2">
    <source>
        <dbReference type="EMBL" id="GGU99214.1"/>
    </source>
</evidence>
<accession>A0A1E7NEA2</accession>
<reference evidence="2" key="1">
    <citation type="journal article" date="2014" name="Int. J. Syst. Evol. Microbiol.">
        <title>Complete genome sequence of Corynebacterium casei LMG S-19264T (=DSM 44701T), isolated from a smear-ripened cheese.</title>
        <authorList>
            <consortium name="US DOE Joint Genome Institute (JGI-PGF)"/>
            <person name="Walter F."/>
            <person name="Albersmeier A."/>
            <person name="Kalinowski J."/>
            <person name="Ruckert C."/>
        </authorList>
    </citation>
    <scope>NUCLEOTIDE SEQUENCE</scope>
    <source>
        <strain evidence="2">JCM 4434</strain>
    </source>
</reference>
<dbReference type="RefSeq" id="WP_050366221.1">
    <property type="nucleotide sequence ID" value="NZ_BMUB01000022.1"/>
</dbReference>
<dbReference type="Proteomes" id="UP000037395">
    <property type="component" value="Unassembled WGS sequence"/>
</dbReference>
<feature type="region of interest" description="Disordered" evidence="1">
    <location>
        <begin position="261"/>
        <end position="287"/>
    </location>
</feature>
<evidence type="ECO:0000256" key="1">
    <source>
        <dbReference type="SAM" id="MobiDB-lite"/>
    </source>
</evidence>
<reference evidence="4" key="4">
    <citation type="submission" date="2016-08" db="EMBL/GenBank/DDBJ databases">
        <title>Sequencing, assembly and comparative genomics of S. aureofaciens ATCC 10762.</title>
        <authorList>
            <person name="Gradnigo J.S."/>
            <person name="Johnson N."/>
            <person name="Somerville G.A."/>
        </authorList>
    </citation>
    <scope>NUCLEOTIDE SEQUENCE [LARGE SCALE GENOMIC DNA]</scope>
    <source>
        <strain evidence="4">ATCC 10762 / DSM 40127 / CCM 3239 / JCM 4008 / LMG 5968 / NBRC 12843 / NCIMB 8234 / A-377</strain>
    </source>
</reference>
<keyword evidence="4" id="KW-1185">Reference proteome</keyword>
<accession>A0A8H9HXR1</accession>
<dbReference type="GeneID" id="97489147"/>
<proteinExistence type="predicted"/>
<sequence>MYDHRVHAGITDVQLSESMEYGSDGKPFVRLAMTYEVAVCSADETPPYGLEALAEARLAPSEVLDALGRAPEWAGSTEATVLAALLARQVFLEGDDTLAPALGAQFLGLGEDEQWREAVSTALLGEWTGSLIHNEGVSAPAAVHLLRSEARVVHSQLAPLWRRTHRGRRIALLETPVYEGATLRDLLADRTLPDDRVLDQIPGDRRLVGLLDRLAPTEQAVVLALGQPGVASWTEAAELTGSTHPDKDGEKVRRKVRRAVQELRRQDGQRADGPTGLWTPALNGAAQ</sequence>
<dbReference type="AlphaFoldDB" id="A0A1E7NEA2"/>
<dbReference type="EMBL" id="BMUB01000022">
    <property type="protein sequence ID" value="GGU99214.1"/>
    <property type="molecule type" value="Genomic_DNA"/>
</dbReference>
<evidence type="ECO:0000313" key="3">
    <source>
        <dbReference type="EMBL" id="OEV38975.1"/>
    </source>
</evidence>
<reference evidence="3" key="3">
    <citation type="submission" date="2016-08" db="EMBL/GenBank/DDBJ databases">
        <title>Sequencing, Assembly and Comparative Genomics of S. aureofaciens ATCC 10762.</title>
        <authorList>
            <person name="Gradnigo J.S."/>
            <person name="Johnson N."/>
            <person name="Somerville G.A."/>
        </authorList>
    </citation>
    <scope>NUCLEOTIDE SEQUENCE [LARGE SCALE GENOMIC DNA]</scope>
    <source>
        <strain evidence="3">ATCC 10762</strain>
    </source>
</reference>
<organism evidence="3 4">
    <name type="scientific">Kitasatospora aureofaciens</name>
    <name type="common">Streptomyces aureofaciens</name>
    <dbReference type="NCBI Taxonomy" id="1894"/>
    <lineage>
        <taxon>Bacteria</taxon>
        <taxon>Bacillati</taxon>
        <taxon>Actinomycetota</taxon>
        <taxon>Actinomycetes</taxon>
        <taxon>Kitasatosporales</taxon>
        <taxon>Streptomycetaceae</taxon>
        <taxon>Kitasatospora</taxon>
    </lineage>
</organism>
<dbReference type="KEGG" id="kau:B6264_30115"/>